<evidence type="ECO:0000313" key="2">
    <source>
        <dbReference type="EMBL" id="CAA9892457.1"/>
    </source>
</evidence>
<dbReference type="InterPro" id="IPR038765">
    <property type="entry name" value="Papain-like_cys_pep_sf"/>
</dbReference>
<dbReference type="SUPFAM" id="SSF54001">
    <property type="entry name" value="Cysteine proteinases"/>
    <property type="match status" value="1"/>
</dbReference>
<dbReference type="PANTHER" id="PTHR33490">
    <property type="entry name" value="BLR5614 PROTEIN-RELATED"/>
    <property type="match status" value="1"/>
</dbReference>
<keyword evidence="3" id="KW-1185">Reference proteome</keyword>
<dbReference type="SMART" id="SM00460">
    <property type="entry name" value="TGc"/>
    <property type="match status" value="1"/>
</dbReference>
<feature type="domain" description="Transglutaminase-like" evidence="1">
    <location>
        <begin position="161"/>
        <end position="221"/>
    </location>
</feature>
<dbReference type="Proteomes" id="UP000494216">
    <property type="component" value="Unassembled WGS sequence"/>
</dbReference>
<gene>
    <name evidence="2" type="ORF">METHB2_70064</name>
</gene>
<comment type="caution">
    <text evidence="2">The sequence shown here is derived from an EMBL/GenBank/DDBJ whole genome shotgun (WGS) entry which is preliminary data.</text>
</comment>
<dbReference type="PANTHER" id="PTHR33490:SF12">
    <property type="entry name" value="BLL5557 PROTEIN"/>
    <property type="match status" value="1"/>
</dbReference>
<dbReference type="InterPro" id="IPR002931">
    <property type="entry name" value="Transglutaminase-like"/>
</dbReference>
<proteinExistence type="predicted"/>
<dbReference type="InterPro" id="IPR048930">
    <property type="entry name" value="Bact_transglu_N_2"/>
</dbReference>
<evidence type="ECO:0000259" key="1">
    <source>
        <dbReference type="SMART" id="SM00460"/>
    </source>
</evidence>
<name>A0A8S0YAS2_9GAMM</name>
<dbReference type="RefSeq" id="WP_174627227.1">
    <property type="nucleotide sequence ID" value="NZ_CADCXN010000102.1"/>
</dbReference>
<accession>A0A8S0YAS2</accession>
<dbReference type="Pfam" id="PF21295">
    <property type="entry name" value="Bact_transglu_N_2"/>
    <property type="match status" value="1"/>
</dbReference>
<dbReference type="AlphaFoldDB" id="A0A8S0YAS2"/>
<reference evidence="2 3" key="1">
    <citation type="submission" date="2020-02" db="EMBL/GenBank/DDBJ databases">
        <authorList>
            <person name="Hogendoorn C."/>
        </authorList>
    </citation>
    <scope>NUCLEOTIDE SEQUENCE [LARGE SCALE GENOMIC DNA]</scope>
    <source>
        <strain evidence="2">METHB21</strain>
    </source>
</reference>
<organism evidence="2 3">
    <name type="scientific">Candidatus Methylobacter favarea</name>
    <dbReference type="NCBI Taxonomy" id="2707345"/>
    <lineage>
        <taxon>Bacteria</taxon>
        <taxon>Pseudomonadati</taxon>
        <taxon>Pseudomonadota</taxon>
        <taxon>Gammaproteobacteria</taxon>
        <taxon>Methylococcales</taxon>
        <taxon>Methylococcaceae</taxon>
        <taxon>Methylobacter</taxon>
    </lineage>
</organism>
<dbReference type="Pfam" id="PF01841">
    <property type="entry name" value="Transglut_core"/>
    <property type="match status" value="1"/>
</dbReference>
<dbReference type="Gene3D" id="2.60.40.2250">
    <property type="match status" value="1"/>
</dbReference>
<sequence>MTTIHVGCDLTYSVTNPTSFLFNVAAARTPLQTISEETLQLNPSIQYEASSLGMEDIQVYRLYAEPCELQLNYRATVDLRPAINDTSQIVEAGYSQLPIDVLPYLNPSRYCESDRLAHFALQMFGNAQPGFCRVSAICDWINSNLDYQAGSSGPSTSACDVLIQRTGVCRDYAHLAIALCRALCIPARYVSGYAVSLQPPDFHGFFEAYLGSRWYLFDATHMAPVEGLVRIGTGRDAADASFATIIGSATLTHMAVWAEQTSPNPMPNQPAAVSTTD</sequence>
<dbReference type="EMBL" id="CADCXN010000102">
    <property type="protein sequence ID" value="CAA9892457.1"/>
    <property type="molecule type" value="Genomic_DNA"/>
</dbReference>
<evidence type="ECO:0000313" key="3">
    <source>
        <dbReference type="Proteomes" id="UP000494216"/>
    </source>
</evidence>
<dbReference type="Gene3D" id="3.10.620.30">
    <property type="match status" value="1"/>
</dbReference>
<protein>
    <recommendedName>
        <fullName evidence="1">Transglutaminase-like domain-containing protein</fullName>
    </recommendedName>
</protein>